<organism evidence="2 3">
    <name type="scientific">candidate division WOR_3 bacterium SM1_77</name>
    <dbReference type="NCBI Taxonomy" id="1703778"/>
    <lineage>
        <taxon>Bacteria</taxon>
        <taxon>Bacteria division WOR-3</taxon>
    </lineage>
</organism>
<dbReference type="InterPro" id="IPR030802">
    <property type="entry name" value="Permease_MalE"/>
</dbReference>
<dbReference type="PATRIC" id="fig|1703778.3.peg.543"/>
<gene>
    <name evidence="2" type="ORF">AMJ74_04285</name>
</gene>
<feature type="transmembrane region" description="Helical" evidence="1">
    <location>
        <begin position="186"/>
        <end position="209"/>
    </location>
</feature>
<evidence type="ECO:0008006" key="4">
    <source>
        <dbReference type="Google" id="ProtNLM"/>
    </source>
</evidence>
<feature type="transmembrane region" description="Helical" evidence="1">
    <location>
        <begin position="73"/>
        <end position="96"/>
    </location>
</feature>
<name>A0A0S8JZE3_UNCW3</name>
<keyword evidence="1" id="KW-1133">Transmembrane helix</keyword>
<dbReference type="GO" id="GO:0005548">
    <property type="term" value="F:phospholipid transporter activity"/>
    <property type="evidence" value="ECO:0007669"/>
    <property type="project" value="TreeGrafter"/>
</dbReference>
<evidence type="ECO:0000256" key="1">
    <source>
        <dbReference type="SAM" id="Phobius"/>
    </source>
</evidence>
<feature type="transmembrane region" description="Helical" evidence="1">
    <location>
        <begin position="46"/>
        <end position="67"/>
    </location>
</feature>
<comment type="caution">
    <text evidence="2">The sequence shown here is derived from an EMBL/GenBank/DDBJ whole genome shotgun (WGS) entry which is preliminary data.</text>
</comment>
<keyword evidence="1" id="KW-0812">Transmembrane</keyword>
<accession>A0A0S8JZE3</accession>
<dbReference type="Pfam" id="PF02405">
    <property type="entry name" value="MlaE"/>
    <property type="match status" value="1"/>
</dbReference>
<feature type="transmembrane region" description="Helical" evidence="1">
    <location>
        <begin position="221"/>
        <end position="245"/>
    </location>
</feature>
<dbReference type="EMBL" id="LJVE01000074">
    <property type="protein sequence ID" value="KPL13965.1"/>
    <property type="molecule type" value="Genomic_DNA"/>
</dbReference>
<evidence type="ECO:0000313" key="3">
    <source>
        <dbReference type="Proteomes" id="UP000050975"/>
    </source>
</evidence>
<proteinExistence type="predicted"/>
<dbReference type="AlphaFoldDB" id="A0A0S8JZE3"/>
<dbReference type="PANTHER" id="PTHR30188">
    <property type="entry name" value="ABC TRANSPORTER PERMEASE PROTEIN-RELATED"/>
    <property type="match status" value="1"/>
</dbReference>
<reference evidence="2 3" key="1">
    <citation type="journal article" date="2015" name="Microbiome">
        <title>Genomic resolution of linkages in carbon, nitrogen, and sulfur cycling among widespread estuary sediment bacteria.</title>
        <authorList>
            <person name="Baker B.J."/>
            <person name="Lazar C.S."/>
            <person name="Teske A.P."/>
            <person name="Dick G.J."/>
        </authorList>
    </citation>
    <scope>NUCLEOTIDE SEQUENCE [LARGE SCALE GENOMIC DNA]</scope>
    <source>
        <strain evidence="2">SM1_77</strain>
    </source>
</reference>
<evidence type="ECO:0000313" key="2">
    <source>
        <dbReference type="EMBL" id="KPL13965.1"/>
    </source>
</evidence>
<sequence length="246" mass="27085">MVNLFSAIGDFSSFFIRSVFISWQLRQTRYRILRQVYEVGINSLPLILIIATFVGLVSIVQTSYQVAGSMPRYILGATVGRMVMIELGPILTALMVSGRCASSMAAEIGSMRVTEQIDALEIMAINPYRFLNLPRIIGTFIALPVLTVIAEFDALLVGGLYAHFFLDVPFGVFNYGLTHFFYAREFFGGLMKSLFFSVVIATSGCYFGFRVRGGAREVGKAATFAVVTASILVLMLDFLVALVIFG</sequence>
<dbReference type="GO" id="GO:0043190">
    <property type="term" value="C:ATP-binding cassette (ABC) transporter complex"/>
    <property type="evidence" value="ECO:0007669"/>
    <property type="project" value="InterPro"/>
</dbReference>
<keyword evidence="1" id="KW-0472">Membrane</keyword>
<dbReference type="Proteomes" id="UP000050975">
    <property type="component" value="Unassembled WGS sequence"/>
</dbReference>
<feature type="transmembrane region" description="Helical" evidence="1">
    <location>
        <begin position="6"/>
        <end position="25"/>
    </location>
</feature>
<protein>
    <recommendedName>
        <fullName evidence="4">ABC transporter permease</fullName>
    </recommendedName>
</protein>
<feature type="transmembrane region" description="Helical" evidence="1">
    <location>
        <begin position="136"/>
        <end position="166"/>
    </location>
</feature>